<dbReference type="Gene3D" id="3.40.50.1240">
    <property type="entry name" value="Phosphoglycerate mutase-like"/>
    <property type="match status" value="1"/>
</dbReference>
<evidence type="ECO:0000256" key="5">
    <source>
        <dbReference type="ARBA" id="ARBA00023235"/>
    </source>
</evidence>
<dbReference type="NCBIfam" id="TIGR01258">
    <property type="entry name" value="pgm_1"/>
    <property type="match status" value="1"/>
</dbReference>
<keyword evidence="3 6" id="KW-0312">Gluconeogenesis</keyword>
<evidence type="ECO:0000256" key="6">
    <source>
        <dbReference type="HAMAP-Rule" id="MF_01039"/>
    </source>
</evidence>
<dbReference type="Proteomes" id="UP000282106">
    <property type="component" value="Unassembled WGS sequence"/>
</dbReference>
<dbReference type="SUPFAM" id="SSF53254">
    <property type="entry name" value="Phosphoglycerate mutase-like"/>
    <property type="match status" value="1"/>
</dbReference>
<dbReference type="InParanoid" id="A0A3N0VKC5"/>
<evidence type="ECO:0000256" key="7">
    <source>
        <dbReference type="PIRSR" id="PIRSR613078-1"/>
    </source>
</evidence>
<comment type="pathway">
    <text evidence="6 10">Carbohydrate degradation; glycolysis; pyruvate from D-glyceraldehyde 3-phosphate: step 3/5.</text>
</comment>
<dbReference type="Pfam" id="PF00300">
    <property type="entry name" value="His_Phos_1"/>
    <property type="match status" value="1"/>
</dbReference>
<dbReference type="HAMAP" id="MF_01039">
    <property type="entry name" value="PGAM_GpmA"/>
    <property type="match status" value="1"/>
</dbReference>
<comment type="function">
    <text evidence="6 10">Catalyzes the interconversion of 2-phosphoglycerate and 3-phosphoglycerate.</text>
</comment>
<protein>
    <recommendedName>
        <fullName evidence="6 10">2,3-bisphosphoglycerate-dependent phosphoglycerate mutase</fullName>
        <shortName evidence="6">BPG-dependent PGAM</shortName>
        <shortName evidence="6">PGAM</shortName>
        <shortName evidence="6">Phosphoglyceromutase</shortName>
        <shortName evidence="6">dPGM</shortName>
        <ecNumber evidence="6 10">5.4.2.11</ecNumber>
    </recommendedName>
</protein>
<dbReference type="SMART" id="SM00855">
    <property type="entry name" value="PGAM"/>
    <property type="match status" value="1"/>
</dbReference>
<keyword evidence="12" id="KW-1185">Reference proteome</keyword>
<dbReference type="InterPro" id="IPR005952">
    <property type="entry name" value="Phosphogly_mut1"/>
</dbReference>
<feature type="binding site" evidence="6 8">
    <location>
        <begin position="185"/>
        <end position="186"/>
    </location>
    <ligand>
        <name>substrate</name>
    </ligand>
</feature>
<dbReference type="PANTHER" id="PTHR11931">
    <property type="entry name" value="PHOSPHOGLYCERATE MUTASE"/>
    <property type="match status" value="1"/>
</dbReference>
<evidence type="ECO:0000313" key="11">
    <source>
        <dbReference type="EMBL" id="ROH93222.1"/>
    </source>
</evidence>
<dbReference type="PIRSF" id="PIRSF000709">
    <property type="entry name" value="6PFK_2-Ptase"/>
    <property type="match status" value="1"/>
</dbReference>
<feature type="binding site" evidence="6 8">
    <location>
        <begin position="89"/>
        <end position="92"/>
    </location>
    <ligand>
        <name>substrate</name>
    </ligand>
</feature>
<gene>
    <name evidence="6" type="primary">gpmA</name>
    <name evidence="11" type="ORF">ED208_01465</name>
</gene>
<dbReference type="NCBIfam" id="NF010713">
    <property type="entry name" value="PRK14115.1"/>
    <property type="match status" value="1"/>
</dbReference>
<proteinExistence type="inferred from homology"/>
<dbReference type="InterPro" id="IPR029033">
    <property type="entry name" value="His_PPase_superfam"/>
</dbReference>
<dbReference type="RefSeq" id="WP_123210076.1">
    <property type="nucleotide sequence ID" value="NZ_RJVO01000001.1"/>
</dbReference>
<evidence type="ECO:0000256" key="3">
    <source>
        <dbReference type="ARBA" id="ARBA00022432"/>
    </source>
</evidence>
<comment type="similarity">
    <text evidence="2 6">Belongs to the phosphoglycerate mutase family. BPG-dependent PGAM subfamily.</text>
</comment>
<feature type="binding site" evidence="6 8">
    <location>
        <begin position="10"/>
        <end position="17"/>
    </location>
    <ligand>
        <name>substrate</name>
    </ligand>
</feature>
<evidence type="ECO:0000313" key="12">
    <source>
        <dbReference type="Proteomes" id="UP000282106"/>
    </source>
</evidence>
<dbReference type="InterPro" id="IPR001345">
    <property type="entry name" value="PG/BPGM_mutase_AS"/>
</dbReference>
<evidence type="ECO:0000256" key="4">
    <source>
        <dbReference type="ARBA" id="ARBA00023152"/>
    </source>
</evidence>
<feature type="active site" description="Tele-phosphohistidine intermediate" evidence="6 7">
    <location>
        <position position="11"/>
    </location>
</feature>
<dbReference type="UniPathway" id="UPA00109">
    <property type="reaction ID" value="UER00186"/>
</dbReference>
<feature type="site" description="Transition state stabilizer" evidence="6 9">
    <location>
        <position position="184"/>
    </location>
</feature>
<reference evidence="11 12" key="1">
    <citation type="submission" date="2018-10" db="EMBL/GenBank/DDBJ databases">
        <authorList>
            <person name="Chen W.-M."/>
        </authorList>
    </citation>
    <scope>NUCLEOTIDE SEQUENCE [LARGE SCALE GENOMIC DNA]</scope>
    <source>
        <strain evidence="11 12">THS-13</strain>
    </source>
</reference>
<keyword evidence="5 6" id="KW-0413">Isomerase</keyword>
<comment type="caution">
    <text evidence="11">The sequence shown here is derived from an EMBL/GenBank/DDBJ whole genome shotgun (WGS) entry which is preliminary data.</text>
</comment>
<dbReference type="PROSITE" id="PS00175">
    <property type="entry name" value="PG_MUTASE"/>
    <property type="match status" value="1"/>
</dbReference>
<dbReference type="FunCoup" id="A0A3N0VKC5">
    <property type="interactions" value="474"/>
</dbReference>
<evidence type="ECO:0000256" key="2">
    <source>
        <dbReference type="ARBA" id="ARBA00006717"/>
    </source>
</evidence>
<evidence type="ECO:0000256" key="9">
    <source>
        <dbReference type="PIRSR" id="PIRSR613078-3"/>
    </source>
</evidence>
<organism evidence="11 12">
    <name type="scientific">Stagnimonas aquatica</name>
    <dbReference type="NCBI Taxonomy" id="2689987"/>
    <lineage>
        <taxon>Bacteria</taxon>
        <taxon>Pseudomonadati</taxon>
        <taxon>Pseudomonadota</taxon>
        <taxon>Gammaproteobacteria</taxon>
        <taxon>Nevskiales</taxon>
        <taxon>Nevskiaceae</taxon>
        <taxon>Stagnimonas</taxon>
    </lineage>
</organism>
<dbReference type="FunFam" id="3.40.50.1240:FF:000003">
    <property type="entry name" value="2,3-bisphosphoglycerate-dependent phosphoglycerate mutase"/>
    <property type="match status" value="1"/>
</dbReference>
<feature type="binding site" evidence="6 8">
    <location>
        <begin position="116"/>
        <end position="117"/>
    </location>
    <ligand>
        <name>substrate</name>
    </ligand>
</feature>
<comment type="catalytic activity">
    <reaction evidence="1 6 10">
        <text>(2R)-2-phosphoglycerate = (2R)-3-phosphoglycerate</text>
        <dbReference type="Rhea" id="RHEA:15901"/>
        <dbReference type="ChEBI" id="CHEBI:58272"/>
        <dbReference type="ChEBI" id="CHEBI:58289"/>
        <dbReference type="EC" id="5.4.2.11"/>
    </reaction>
</comment>
<feature type="binding site" evidence="6 8">
    <location>
        <position position="62"/>
    </location>
    <ligand>
        <name>substrate</name>
    </ligand>
</feature>
<dbReference type="AlphaFoldDB" id="A0A3N0VKC5"/>
<sequence>MTTRKLVLLRHGQSQWNLDNRFTGWVDVDITEAGRQEAIRAGELMKAEGLKFDCAHTSVLKRAIRTNFTALDVMDQLWIPVHKTWRLNERHYGALQGLDKAETTAKHGEAQVKIWRRSYDVPPPAMDASDAGHPANDPRYAKLDAAALPGTESLATTLVRVLPYWHDQIAPQLKAGQTLLVTAHGNSLRALYKYLNNVSESEILELNIPTAIPLLFELDADLKVKSHRYLGDPEAARRAAEAVANQAKAR</sequence>
<dbReference type="GO" id="GO:0004619">
    <property type="term" value="F:phosphoglycerate mutase activity"/>
    <property type="evidence" value="ECO:0007669"/>
    <property type="project" value="UniProtKB-UniRule"/>
</dbReference>
<dbReference type="InterPro" id="IPR013078">
    <property type="entry name" value="His_Pase_superF_clade-1"/>
</dbReference>
<accession>A0A3N0VKC5</accession>
<feature type="active site" description="Proton donor/acceptor" evidence="6 7">
    <location>
        <position position="89"/>
    </location>
</feature>
<feature type="binding site" evidence="6 8">
    <location>
        <begin position="23"/>
        <end position="24"/>
    </location>
    <ligand>
        <name>substrate</name>
    </ligand>
</feature>
<dbReference type="GO" id="GO:0006094">
    <property type="term" value="P:gluconeogenesis"/>
    <property type="evidence" value="ECO:0007669"/>
    <property type="project" value="UniProtKB-UniRule"/>
</dbReference>
<name>A0A3N0VKC5_9GAMM</name>
<feature type="binding site" evidence="6 8">
    <location>
        <position position="100"/>
    </location>
    <ligand>
        <name>substrate</name>
    </ligand>
</feature>
<evidence type="ECO:0000256" key="8">
    <source>
        <dbReference type="PIRSR" id="PIRSR613078-2"/>
    </source>
</evidence>
<dbReference type="GO" id="GO:0006096">
    <property type="term" value="P:glycolytic process"/>
    <property type="evidence" value="ECO:0007669"/>
    <property type="project" value="UniProtKB-UniRule"/>
</dbReference>
<dbReference type="EC" id="5.4.2.11" evidence="6 10"/>
<keyword evidence="4 6" id="KW-0324">Glycolysis</keyword>
<evidence type="ECO:0000256" key="10">
    <source>
        <dbReference type="RuleBase" id="RU004512"/>
    </source>
</evidence>
<comment type="subunit">
    <text evidence="6">Homodimer.</text>
</comment>
<evidence type="ECO:0000256" key="1">
    <source>
        <dbReference type="ARBA" id="ARBA00000380"/>
    </source>
</evidence>
<dbReference type="EMBL" id="RJVO01000001">
    <property type="protein sequence ID" value="ROH93222.1"/>
    <property type="molecule type" value="Genomic_DNA"/>
</dbReference>
<dbReference type="CDD" id="cd07067">
    <property type="entry name" value="HP_PGM_like"/>
    <property type="match status" value="1"/>
</dbReference>